<dbReference type="Proteomes" id="UP000202922">
    <property type="component" value="Unassembled WGS sequence"/>
</dbReference>
<dbReference type="OrthoDB" id="7437044at2"/>
<proteinExistence type="predicted"/>
<reference evidence="2" key="1">
    <citation type="submission" date="2017-05" db="EMBL/GenBank/DDBJ databases">
        <authorList>
            <person name="Rodrigo-Torres L."/>
            <person name="Arahal R. D."/>
            <person name="Lucena T."/>
        </authorList>
    </citation>
    <scope>NUCLEOTIDE SEQUENCE [LARGE SCALE GENOMIC DNA]</scope>
    <source>
        <strain evidence="2">CECT 8621</strain>
    </source>
</reference>
<protein>
    <submittedName>
        <fullName evidence="1">Uncharacterized protein</fullName>
    </submittedName>
</protein>
<keyword evidence="2" id="KW-1185">Reference proteome</keyword>
<gene>
    <name evidence="1" type="ORF">COL8621_00656</name>
</gene>
<dbReference type="RefSeq" id="WP_093965876.1">
    <property type="nucleotide sequence ID" value="NZ_FXYE01000001.1"/>
</dbReference>
<evidence type="ECO:0000313" key="2">
    <source>
        <dbReference type="Proteomes" id="UP000202922"/>
    </source>
</evidence>
<organism evidence="1 2">
    <name type="scientific">Actibacterium lipolyticum</name>
    <dbReference type="NCBI Taxonomy" id="1524263"/>
    <lineage>
        <taxon>Bacteria</taxon>
        <taxon>Pseudomonadati</taxon>
        <taxon>Pseudomonadota</taxon>
        <taxon>Alphaproteobacteria</taxon>
        <taxon>Rhodobacterales</taxon>
        <taxon>Roseobacteraceae</taxon>
        <taxon>Actibacterium</taxon>
    </lineage>
</organism>
<dbReference type="SUPFAM" id="SSF52540">
    <property type="entry name" value="P-loop containing nucleoside triphosphate hydrolases"/>
    <property type="match status" value="1"/>
</dbReference>
<dbReference type="EMBL" id="FXYE01000001">
    <property type="protein sequence ID" value="SMX31935.1"/>
    <property type="molecule type" value="Genomic_DNA"/>
</dbReference>
<accession>A0A238JN62</accession>
<dbReference type="InterPro" id="IPR027417">
    <property type="entry name" value="P-loop_NTPase"/>
</dbReference>
<sequence>MERVGTPAGDQSREAIDSLRGYVYQIYQSALAWTELEEDGFLFLEIAEDFSVVADSALQAVQVKETAGRITINSDDVVASIDSFVQLREKNPNLDVSLRHLTTSTIGKEQKSAHRVNDVPTLTAWRNLAKTGDLTQFRTVLGNSKLSKSTKDFVSSLNDSELRDQFLKKIHFDCGAPESRFLARQLNSRVSKLVMERGGVHSQAADCTARMVLSLLRLATTKNRDERVVGRTELEKHLERATQVVQNRANFEEQNRLLTKALSATASTGSELSNTHFAKPRPVSEVPLPRALAARKSKINDIALSLELYGMSWVSGAAGMGKTVAARVAALRAGGNWASINLKGLNSEQVAPILSEAAAAMHDYDIQGILLDDLECKLDPNVSDSLHYLLHSADRLDVLTVCTAPNAPPSDFLSLGQGKISL</sequence>
<evidence type="ECO:0000313" key="1">
    <source>
        <dbReference type="EMBL" id="SMX31935.1"/>
    </source>
</evidence>
<dbReference type="AlphaFoldDB" id="A0A238JN62"/>
<name>A0A238JN62_9RHOB</name>